<proteinExistence type="predicted"/>
<sequence>EHSISLANLTKTLAGTTGSLPNYNQKQYELQLRRSIEALRVSNVPKSKFAFKRRPAAAATYFKSFPISEGACAIVGHRKGVDFLQ</sequence>
<organism evidence="1 2">
    <name type="scientific">Laccaria amethystina LaAM-08-1</name>
    <dbReference type="NCBI Taxonomy" id="1095629"/>
    <lineage>
        <taxon>Eukaryota</taxon>
        <taxon>Fungi</taxon>
        <taxon>Dikarya</taxon>
        <taxon>Basidiomycota</taxon>
        <taxon>Agaricomycotina</taxon>
        <taxon>Agaricomycetes</taxon>
        <taxon>Agaricomycetidae</taxon>
        <taxon>Agaricales</taxon>
        <taxon>Agaricineae</taxon>
        <taxon>Hydnangiaceae</taxon>
        <taxon>Laccaria</taxon>
    </lineage>
</organism>
<protein>
    <submittedName>
        <fullName evidence="1">Uncharacterized protein</fullName>
    </submittedName>
</protein>
<reference evidence="2" key="2">
    <citation type="submission" date="2015-01" db="EMBL/GenBank/DDBJ databases">
        <title>Evolutionary Origins and Diversification of the Mycorrhizal Mutualists.</title>
        <authorList>
            <consortium name="DOE Joint Genome Institute"/>
            <consortium name="Mycorrhizal Genomics Consortium"/>
            <person name="Kohler A."/>
            <person name="Kuo A."/>
            <person name="Nagy L.G."/>
            <person name="Floudas D."/>
            <person name="Copeland A."/>
            <person name="Barry K.W."/>
            <person name="Cichocki N."/>
            <person name="Veneault-Fourrey C."/>
            <person name="LaButti K."/>
            <person name="Lindquist E.A."/>
            <person name="Lipzen A."/>
            <person name="Lundell T."/>
            <person name="Morin E."/>
            <person name="Murat C."/>
            <person name="Riley R."/>
            <person name="Ohm R."/>
            <person name="Sun H."/>
            <person name="Tunlid A."/>
            <person name="Henrissat B."/>
            <person name="Grigoriev I.V."/>
            <person name="Hibbett D.S."/>
            <person name="Martin F."/>
        </authorList>
    </citation>
    <scope>NUCLEOTIDE SEQUENCE [LARGE SCALE GENOMIC DNA]</scope>
    <source>
        <strain evidence="2">LaAM-08-1</strain>
    </source>
</reference>
<name>A0A0C9X3P4_9AGAR</name>
<dbReference type="AlphaFoldDB" id="A0A0C9X3P4"/>
<evidence type="ECO:0000313" key="1">
    <source>
        <dbReference type="EMBL" id="KIJ95858.1"/>
    </source>
</evidence>
<dbReference type="STRING" id="1095629.A0A0C9X3P4"/>
<dbReference type="EMBL" id="KN838741">
    <property type="protein sequence ID" value="KIJ95858.1"/>
    <property type="molecule type" value="Genomic_DNA"/>
</dbReference>
<dbReference type="HOGENOM" id="CLU_2518640_0_0_1"/>
<keyword evidence="2" id="KW-1185">Reference proteome</keyword>
<accession>A0A0C9X3P4</accession>
<evidence type="ECO:0000313" key="2">
    <source>
        <dbReference type="Proteomes" id="UP000054477"/>
    </source>
</evidence>
<feature type="non-terminal residue" evidence="1">
    <location>
        <position position="1"/>
    </location>
</feature>
<gene>
    <name evidence="1" type="ORF">K443DRAFT_108171</name>
</gene>
<dbReference type="OrthoDB" id="194775at2759"/>
<reference evidence="1 2" key="1">
    <citation type="submission" date="2014-04" db="EMBL/GenBank/DDBJ databases">
        <authorList>
            <consortium name="DOE Joint Genome Institute"/>
            <person name="Kuo A."/>
            <person name="Kohler A."/>
            <person name="Nagy L.G."/>
            <person name="Floudas D."/>
            <person name="Copeland A."/>
            <person name="Barry K.W."/>
            <person name="Cichocki N."/>
            <person name="Veneault-Fourrey C."/>
            <person name="LaButti K."/>
            <person name="Lindquist E.A."/>
            <person name="Lipzen A."/>
            <person name="Lundell T."/>
            <person name="Morin E."/>
            <person name="Murat C."/>
            <person name="Sun H."/>
            <person name="Tunlid A."/>
            <person name="Henrissat B."/>
            <person name="Grigoriev I.V."/>
            <person name="Hibbett D.S."/>
            <person name="Martin F."/>
            <person name="Nordberg H.P."/>
            <person name="Cantor M.N."/>
            <person name="Hua S.X."/>
        </authorList>
    </citation>
    <scope>NUCLEOTIDE SEQUENCE [LARGE SCALE GENOMIC DNA]</scope>
    <source>
        <strain evidence="1 2">LaAM-08-1</strain>
    </source>
</reference>
<dbReference type="Proteomes" id="UP000054477">
    <property type="component" value="Unassembled WGS sequence"/>
</dbReference>